<name>A0ABP9NWQ2_9BACT</name>
<feature type="compositionally biased region" description="Pro residues" evidence="1">
    <location>
        <begin position="8"/>
        <end position="29"/>
    </location>
</feature>
<protein>
    <submittedName>
        <fullName evidence="2">Uncharacterized protein</fullName>
    </submittedName>
</protein>
<accession>A0ABP9NWQ2</accession>
<evidence type="ECO:0000313" key="2">
    <source>
        <dbReference type="EMBL" id="GAA5135958.1"/>
    </source>
</evidence>
<organism evidence="2 3">
    <name type="scientific">Prosthecobacter algae</name>
    <dbReference type="NCBI Taxonomy" id="1144682"/>
    <lineage>
        <taxon>Bacteria</taxon>
        <taxon>Pseudomonadati</taxon>
        <taxon>Verrucomicrobiota</taxon>
        <taxon>Verrucomicrobiia</taxon>
        <taxon>Verrucomicrobiales</taxon>
        <taxon>Verrucomicrobiaceae</taxon>
        <taxon>Prosthecobacter</taxon>
    </lineage>
</organism>
<keyword evidence="3" id="KW-1185">Reference proteome</keyword>
<evidence type="ECO:0000313" key="3">
    <source>
        <dbReference type="Proteomes" id="UP001499852"/>
    </source>
</evidence>
<gene>
    <name evidence="2" type="ORF">GCM10023213_10170</name>
</gene>
<evidence type="ECO:0000256" key="1">
    <source>
        <dbReference type="SAM" id="MobiDB-lite"/>
    </source>
</evidence>
<dbReference type="Proteomes" id="UP001499852">
    <property type="component" value="Unassembled WGS sequence"/>
</dbReference>
<sequence>MAKKTKPIRPPADPLPPVIAPRVSAPPDPMSIDPEIQKMADDLSAKVHSPARDLELVDEFLDLYRRVFQQGNPIGLNEDITAVLTGRNARNGILFPPASPLIVKGQLVDRWGTPYWFHPNSSYQMEIRSAGPDKNLFTQDDVVKNPGPDNMGIGVGISQP</sequence>
<dbReference type="EMBL" id="BAABIA010000002">
    <property type="protein sequence ID" value="GAA5135958.1"/>
    <property type="molecule type" value="Genomic_DNA"/>
</dbReference>
<feature type="region of interest" description="Disordered" evidence="1">
    <location>
        <begin position="1"/>
        <end position="29"/>
    </location>
</feature>
<reference evidence="3" key="1">
    <citation type="journal article" date="2019" name="Int. J. Syst. Evol. Microbiol.">
        <title>The Global Catalogue of Microorganisms (GCM) 10K type strain sequencing project: providing services to taxonomists for standard genome sequencing and annotation.</title>
        <authorList>
            <consortium name="The Broad Institute Genomics Platform"/>
            <consortium name="The Broad Institute Genome Sequencing Center for Infectious Disease"/>
            <person name="Wu L."/>
            <person name="Ma J."/>
        </authorList>
    </citation>
    <scope>NUCLEOTIDE SEQUENCE [LARGE SCALE GENOMIC DNA]</scope>
    <source>
        <strain evidence="3">JCM 18053</strain>
    </source>
</reference>
<comment type="caution">
    <text evidence="2">The sequence shown here is derived from an EMBL/GenBank/DDBJ whole genome shotgun (WGS) entry which is preliminary data.</text>
</comment>
<dbReference type="Gene3D" id="3.30.700.10">
    <property type="entry name" value="Glycoprotein, Type 4 Pilin"/>
    <property type="match status" value="1"/>
</dbReference>
<proteinExistence type="predicted"/>